<dbReference type="PANTHER" id="PTHR45740">
    <property type="entry name" value="POLY [ADP-RIBOSE] POLYMERASE"/>
    <property type="match status" value="1"/>
</dbReference>
<evidence type="ECO:0000256" key="6">
    <source>
        <dbReference type="PROSITE-ProRule" id="PRU00723"/>
    </source>
</evidence>
<dbReference type="EMBL" id="CATNWA010000180">
    <property type="protein sequence ID" value="CAI9534136.1"/>
    <property type="molecule type" value="Genomic_DNA"/>
</dbReference>
<accession>A0ABN9ADS6</accession>
<evidence type="ECO:0000259" key="7">
    <source>
        <dbReference type="PROSITE" id="PS50103"/>
    </source>
</evidence>
<dbReference type="PROSITE" id="PS50103">
    <property type="entry name" value="ZF_C3H1"/>
    <property type="match status" value="1"/>
</dbReference>
<name>A0ABN9ADS6_9NEOB</name>
<dbReference type="InterPro" id="IPR051712">
    <property type="entry name" value="ARTD-AVP"/>
</dbReference>
<dbReference type="InterPro" id="IPR057602">
    <property type="entry name" value="Zfn-CCCH_PARP12"/>
</dbReference>
<keyword evidence="3" id="KW-0677">Repeat</keyword>
<feature type="zinc finger region" description="C3H1-type" evidence="6">
    <location>
        <begin position="59"/>
        <end position="87"/>
    </location>
</feature>
<evidence type="ECO:0000256" key="5">
    <source>
        <dbReference type="ARBA" id="ARBA00022833"/>
    </source>
</evidence>
<keyword evidence="4 6" id="KW-0863">Zinc-finger</keyword>
<evidence type="ECO:0000256" key="4">
    <source>
        <dbReference type="ARBA" id="ARBA00022771"/>
    </source>
</evidence>
<evidence type="ECO:0000256" key="2">
    <source>
        <dbReference type="ARBA" id="ARBA00022723"/>
    </source>
</evidence>
<reference evidence="8" key="1">
    <citation type="submission" date="2023-05" db="EMBL/GenBank/DDBJ databases">
        <authorList>
            <person name="Stuckert A."/>
        </authorList>
    </citation>
    <scope>NUCLEOTIDE SEQUENCE</scope>
</reference>
<comment type="caution">
    <text evidence="8">The sequence shown here is derived from an EMBL/GenBank/DDBJ whole genome shotgun (WGS) entry which is preliminary data.</text>
</comment>
<evidence type="ECO:0000256" key="3">
    <source>
        <dbReference type="ARBA" id="ARBA00022737"/>
    </source>
</evidence>
<dbReference type="PANTHER" id="PTHR45740:SF20">
    <property type="entry name" value="POLY [ADP-RIBOSE] POLYMERASE"/>
    <property type="match status" value="1"/>
</dbReference>
<organism evidence="8 9">
    <name type="scientific">Staurois parvus</name>
    <dbReference type="NCBI Taxonomy" id="386267"/>
    <lineage>
        <taxon>Eukaryota</taxon>
        <taxon>Metazoa</taxon>
        <taxon>Chordata</taxon>
        <taxon>Craniata</taxon>
        <taxon>Vertebrata</taxon>
        <taxon>Euteleostomi</taxon>
        <taxon>Amphibia</taxon>
        <taxon>Batrachia</taxon>
        <taxon>Anura</taxon>
        <taxon>Neobatrachia</taxon>
        <taxon>Ranoidea</taxon>
        <taxon>Ranidae</taxon>
        <taxon>Staurois</taxon>
    </lineage>
</organism>
<evidence type="ECO:0000313" key="8">
    <source>
        <dbReference type="EMBL" id="CAI9534136.1"/>
    </source>
</evidence>
<proteinExistence type="predicted"/>
<keyword evidence="2 6" id="KW-0479">Metal-binding</keyword>
<keyword evidence="5 6" id="KW-0862">Zinc</keyword>
<evidence type="ECO:0000256" key="1">
    <source>
        <dbReference type="ARBA" id="ARBA00022553"/>
    </source>
</evidence>
<evidence type="ECO:0000313" key="9">
    <source>
        <dbReference type="Proteomes" id="UP001162483"/>
    </source>
</evidence>
<feature type="domain" description="C3H1-type" evidence="7">
    <location>
        <begin position="59"/>
        <end position="87"/>
    </location>
</feature>
<gene>
    <name evidence="8" type="ORF">SPARVUS_LOCUS536043</name>
</gene>
<dbReference type="Proteomes" id="UP001162483">
    <property type="component" value="Unassembled WGS sequence"/>
</dbReference>
<sequence>MGALLDLPAEQIEQILQDEVLRFPQSSHLILAQSPLRICERYLFPNGPEGEEEEEDKCPKLHLCRHYLRGQCPPNRWPRCKFSHDVLSDHNRAVLKANELSGLFEDEIKVLLFQNDNQLLPEDCSKY</sequence>
<keyword evidence="9" id="KW-1185">Reference proteome</keyword>
<feature type="non-terminal residue" evidence="8">
    <location>
        <position position="127"/>
    </location>
</feature>
<protein>
    <recommendedName>
        <fullName evidence="7">C3H1-type domain-containing protein</fullName>
    </recommendedName>
</protein>
<dbReference type="Pfam" id="PF25261">
    <property type="entry name" value="zf-CCCH_PARP12"/>
    <property type="match status" value="1"/>
</dbReference>
<keyword evidence="1" id="KW-0597">Phosphoprotein</keyword>
<dbReference type="InterPro" id="IPR000571">
    <property type="entry name" value="Znf_CCCH"/>
</dbReference>